<accession>A0A510HE49</accession>
<sequence>MSGILSRVEEEGLRLVEEAGRSGVRLRLLGGVAVRLRAGGRLHPAFRREYADLDFVAPRGSSAEVQRFFEEQGYASQVRFNTLYGRERLLFFDEGNGRQVDVLVGDFRMCHRIPLGERLELEPLTVPLAELLLTKLQIVELNEKDVRDALALLHGHEVAEEDGDRINAARIAGLCAADWGLWRTFTANLEALGGHLGRYGLSGEDEELIRGRIGALEERIEREPKPLAWRLRARIGDRKRWYELPEEVAGGP</sequence>
<dbReference type="EMBL" id="AP019791">
    <property type="protein sequence ID" value="BBL78194.1"/>
    <property type="molecule type" value="Genomic_DNA"/>
</dbReference>
<reference evidence="1" key="1">
    <citation type="journal article" date="2019" name="Microbiol. Resour. Announc.">
        <title>Complete Genome Sequence of Rubrobacter xylanophilus Strain AA3-22, Isolated from Arima Onsen in Japan.</title>
        <authorList>
            <person name="Tomariguchi N."/>
            <person name="Miyazaki K."/>
        </authorList>
    </citation>
    <scope>NUCLEOTIDE SEQUENCE [LARGE SCALE GENOMIC DNA]</scope>
    <source>
        <strain evidence="1">AA3-22</strain>
    </source>
</reference>
<evidence type="ECO:0008006" key="3">
    <source>
        <dbReference type="Google" id="ProtNLM"/>
    </source>
</evidence>
<dbReference type="AlphaFoldDB" id="A0A510HE49"/>
<dbReference type="Gene3D" id="3.30.460.40">
    <property type="match status" value="1"/>
</dbReference>
<gene>
    <name evidence="1" type="ORF">RxyAA322_00480</name>
</gene>
<keyword evidence="2" id="KW-1185">Reference proteome</keyword>
<evidence type="ECO:0000313" key="2">
    <source>
        <dbReference type="Proteomes" id="UP000318065"/>
    </source>
</evidence>
<protein>
    <recommendedName>
        <fullName evidence="3">Nucleotidyl transferase AbiEii/AbiGii toxin family protein</fullName>
    </recommendedName>
</protein>
<dbReference type="Proteomes" id="UP000318065">
    <property type="component" value="Chromosome"/>
</dbReference>
<organism evidence="1 2">
    <name type="scientific">Rubrobacter xylanophilus</name>
    <dbReference type="NCBI Taxonomy" id="49319"/>
    <lineage>
        <taxon>Bacteria</taxon>
        <taxon>Bacillati</taxon>
        <taxon>Actinomycetota</taxon>
        <taxon>Rubrobacteria</taxon>
        <taxon>Rubrobacterales</taxon>
        <taxon>Rubrobacteraceae</taxon>
        <taxon>Rubrobacter</taxon>
    </lineage>
</organism>
<proteinExistence type="predicted"/>
<name>A0A510HE49_9ACTN</name>
<evidence type="ECO:0000313" key="1">
    <source>
        <dbReference type="EMBL" id="BBL78194.1"/>
    </source>
</evidence>